<proteinExistence type="predicted"/>
<dbReference type="PANTHER" id="PTHR12126:SF11">
    <property type="entry name" value="NADH DEHYDROGENASE [UBIQUINONE] 1 ALPHA SUBCOMPLEX SUBUNIT 9, MITOCHONDRIAL"/>
    <property type="match status" value="1"/>
</dbReference>
<name>A0A511RJ00_9DEIN</name>
<dbReference type="CDD" id="cd05271">
    <property type="entry name" value="NDUFA9_like_SDR_a"/>
    <property type="match status" value="1"/>
</dbReference>
<dbReference type="AlphaFoldDB" id="A0A511RJ00"/>
<dbReference type="Proteomes" id="UP000321827">
    <property type="component" value="Unassembled WGS sequence"/>
</dbReference>
<dbReference type="PANTHER" id="PTHR12126">
    <property type="entry name" value="NADH-UBIQUINONE OXIDOREDUCTASE 39 KDA SUBUNIT-RELATED"/>
    <property type="match status" value="1"/>
</dbReference>
<evidence type="ECO:0000259" key="1">
    <source>
        <dbReference type="Pfam" id="PF13460"/>
    </source>
</evidence>
<evidence type="ECO:0000313" key="3">
    <source>
        <dbReference type="Proteomes" id="UP000321827"/>
    </source>
</evidence>
<dbReference type="OrthoDB" id="9807212at2"/>
<feature type="domain" description="NAD(P)-binding" evidence="1">
    <location>
        <begin position="7"/>
        <end position="140"/>
    </location>
</feature>
<reference evidence="2 3" key="1">
    <citation type="submission" date="2019-07" db="EMBL/GenBank/DDBJ databases">
        <title>Whole genome shotgun sequence of Oceanithermus desulfurans NBRC 100063.</title>
        <authorList>
            <person name="Hosoyama A."/>
            <person name="Uohara A."/>
            <person name="Ohji S."/>
            <person name="Ichikawa N."/>
        </authorList>
    </citation>
    <scope>NUCLEOTIDE SEQUENCE [LARGE SCALE GENOMIC DNA]</scope>
    <source>
        <strain evidence="2 3">NBRC 100063</strain>
    </source>
</reference>
<dbReference type="InterPro" id="IPR036291">
    <property type="entry name" value="NAD(P)-bd_dom_sf"/>
</dbReference>
<sequence length="288" mass="31049">MHVVLVGGSGFLGSYVARALLARGHRVTSLSRRGRGPLAGVRYRVGDAASGQGLEAMGAADAAVYLAGIIREGEQRYQAVHVRGVQQVLGAMVAAGVRRIVHVSALGARPDAPSRYHASKARGEALVRASGLDWTIFRPSLVFGEGDEFFGKILKGLVRMPLPFIPIIGTGDYPFRPVWAGDVAQAMAQSLEKPVTIGEAYDLVGPKEYTYRELILLVRDALGSRKPLVSLPVGFFALLARLPRAPITPDQLFMLLEGNTGDPAELQEVFELEWLQLGAELSRVLGIR</sequence>
<comment type="caution">
    <text evidence="2">The sequence shown here is derived from an EMBL/GenBank/DDBJ whole genome shotgun (WGS) entry which is preliminary data.</text>
</comment>
<accession>A0A511RJ00</accession>
<dbReference type="GO" id="GO:0044877">
    <property type="term" value="F:protein-containing complex binding"/>
    <property type="evidence" value="ECO:0007669"/>
    <property type="project" value="TreeGrafter"/>
</dbReference>
<protein>
    <submittedName>
        <fullName evidence="2">NADH(P)-binding protein</fullName>
    </submittedName>
</protein>
<dbReference type="SUPFAM" id="SSF51735">
    <property type="entry name" value="NAD(P)-binding Rossmann-fold domains"/>
    <property type="match status" value="1"/>
</dbReference>
<dbReference type="Pfam" id="PF13460">
    <property type="entry name" value="NAD_binding_10"/>
    <property type="match status" value="1"/>
</dbReference>
<gene>
    <name evidence="2" type="ORF">ODE01S_02400</name>
</gene>
<dbReference type="RefSeq" id="WP_147144995.1">
    <property type="nucleotide sequence ID" value="NZ_BJXN01000002.1"/>
</dbReference>
<dbReference type="InterPro" id="IPR051207">
    <property type="entry name" value="ComplexI_NDUFA9_subunit"/>
</dbReference>
<dbReference type="InterPro" id="IPR016040">
    <property type="entry name" value="NAD(P)-bd_dom"/>
</dbReference>
<dbReference type="Gene3D" id="3.40.50.720">
    <property type="entry name" value="NAD(P)-binding Rossmann-like Domain"/>
    <property type="match status" value="1"/>
</dbReference>
<evidence type="ECO:0000313" key="2">
    <source>
        <dbReference type="EMBL" id="GEM88806.1"/>
    </source>
</evidence>
<dbReference type="EMBL" id="BJXN01000002">
    <property type="protein sequence ID" value="GEM88806.1"/>
    <property type="molecule type" value="Genomic_DNA"/>
</dbReference>
<organism evidence="2 3">
    <name type="scientific">Oceanithermus desulfurans NBRC 100063</name>
    <dbReference type="NCBI Taxonomy" id="1227550"/>
    <lineage>
        <taxon>Bacteria</taxon>
        <taxon>Thermotogati</taxon>
        <taxon>Deinococcota</taxon>
        <taxon>Deinococci</taxon>
        <taxon>Thermales</taxon>
        <taxon>Thermaceae</taxon>
        <taxon>Oceanithermus</taxon>
    </lineage>
</organism>